<dbReference type="EMBL" id="JACSDY010000011">
    <property type="protein sequence ID" value="KAF7415618.1"/>
    <property type="molecule type" value="Genomic_DNA"/>
</dbReference>
<organism evidence="1 2">
    <name type="scientific">Vespula pensylvanica</name>
    <name type="common">Western yellow jacket</name>
    <name type="synonym">Wasp</name>
    <dbReference type="NCBI Taxonomy" id="30213"/>
    <lineage>
        <taxon>Eukaryota</taxon>
        <taxon>Metazoa</taxon>
        <taxon>Ecdysozoa</taxon>
        <taxon>Arthropoda</taxon>
        <taxon>Hexapoda</taxon>
        <taxon>Insecta</taxon>
        <taxon>Pterygota</taxon>
        <taxon>Neoptera</taxon>
        <taxon>Endopterygota</taxon>
        <taxon>Hymenoptera</taxon>
        <taxon>Apocrita</taxon>
        <taxon>Aculeata</taxon>
        <taxon>Vespoidea</taxon>
        <taxon>Vespidae</taxon>
        <taxon>Vespinae</taxon>
        <taxon>Vespula</taxon>
    </lineage>
</organism>
<name>A0A834U485_VESPE</name>
<keyword evidence="2" id="KW-1185">Reference proteome</keyword>
<accession>A0A834U485</accession>
<dbReference type="AlphaFoldDB" id="A0A834U485"/>
<protein>
    <submittedName>
        <fullName evidence="1">Uncharacterized protein</fullName>
    </submittedName>
</protein>
<evidence type="ECO:0000313" key="2">
    <source>
        <dbReference type="Proteomes" id="UP000600918"/>
    </source>
</evidence>
<proteinExistence type="predicted"/>
<comment type="caution">
    <text evidence="1">The sequence shown here is derived from an EMBL/GenBank/DDBJ whole genome shotgun (WGS) entry which is preliminary data.</text>
</comment>
<evidence type="ECO:0000313" key="1">
    <source>
        <dbReference type="EMBL" id="KAF7415618.1"/>
    </source>
</evidence>
<reference evidence="1" key="1">
    <citation type="journal article" date="2020" name="G3 (Bethesda)">
        <title>High-Quality Assemblies for Three Invasive Social Wasps from the &lt;i&gt;Vespula&lt;/i&gt; Genus.</title>
        <authorList>
            <person name="Harrop T.W.R."/>
            <person name="Guhlin J."/>
            <person name="McLaughlin G.M."/>
            <person name="Permina E."/>
            <person name="Stockwell P."/>
            <person name="Gilligan J."/>
            <person name="Le Lec M.F."/>
            <person name="Gruber M.A.M."/>
            <person name="Quinn O."/>
            <person name="Lovegrove M."/>
            <person name="Duncan E.J."/>
            <person name="Remnant E.J."/>
            <person name="Van Eeckhoven J."/>
            <person name="Graham B."/>
            <person name="Knapp R.A."/>
            <person name="Langford K.W."/>
            <person name="Kronenberg Z."/>
            <person name="Press M.O."/>
            <person name="Eacker S.M."/>
            <person name="Wilson-Rankin E.E."/>
            <person name="Purcell J."/>
            <person name="Lester P.J."/>
            <person name="Dearden P.K."/>
        </authorList>
    </citation>
    <scope>NUCLEOTIDE SEQUENCE</scope>
    <source>
        <strain evidence="1">Volc-1</strain>
    </source>
</reference>
<dbReference type="Proteomes" id="UP000600918">
    <property type="component" value="Unassembled WGS sequence"/>
</dbReference>
<sequence>MKTRTNVIESQDFDKSEDPIENSSKLIKYGSHLIEPIKAIEFLEIENSRTEAKGEKSISRFETTNESMRFSHAANIRTYISDVLEPNSSSSGTLLRIRFPRASKLAKKVCTTERGATFRTQTNPK</sequence>
<gene>
    <name evidence="1" type="ORF">H0235_012210</name>
</gene>